<organism evidence="1 2">
    <name type="scientific">Prorocentrum cordatum</name>
    <dbReference type="NCBI Taxonomy" id="2364126"/>
    <lineage>
        <taxon>Eukaryota</taxon>
        <taxon>Sar</taxon>
        <taxon>Alveolata</taxon>
        <taxon>Dinophyceae</taxon>
        <taxon>Prorocentrales</taxon>
        <taxon>Prorocentraceae</taxon>
        <taxon>Prorocentrum</taxon>
    </lineage>
</organism>
<protein>
    <submittedName>
        <fullName evidence="1">Uncharacterized protein</fullName>
    </submittedName>
</protein>
<accession>A0ABN9TQ41</accession>
<comment type="caution">
    <text evidence="1">The sequence shown here is derived from an EMBL/GenBank/DDBJ whole genome shotgun (WGS) entry which is preliminary data.</text>
</comment>
<proteinExistence type="predicted"/>
<keyword evidence="2" id="KW-1185">Reference proteome</keyword>
<gene>
    <name evidence="1" type="ORF">PCOR1329_LOCUS41216</name>
</gene>
<dbReference type="EMBL" id="CAUYUJ010014960">
    <property type="protein sequence ID" value="CAK0848222.1"/>
    <property type="molecule type" value="Genomic_DNA"/>
</dbReference>
<dbReference type="Proteomes" id="UP001189429">
    <property type="component" value="Unassembled WGS sequence"/>
</dbReference>
<sequence>MYGTTSLEAFLVQLKSFFRNVFHQTLRNASIVCKIATVSKIFGAYARTAFPGMNMREHEALLSFCQNLLACPSPLPPPPLCAPPNKRDFLQFRAVFSDPRRCPGFARGAAPGADRRKFLLVSWSASRVGGGI</sequence>
<name>A0ABN9TQ41_9DINO</name>
<evidence type="ECO:0000313" key="1">
    <source>
        <dbReference type="EMBL" id="CAK0848222.1"/>
    </source>
</evidence>
<evidence type="ECO:0000313" key="2">
    <source>
        <dbReference type="Proteomes" id="UP001189429"/>
    </source>
</evidence>
<reference evidence="1" key="1">
    <citation type="submission" date="2023-10" db="EMBL/GenBank/DDBJ databases">
        <authorList>
            <person name="Chen Y."/>
            <person name="Shah S."/>
            <person name="Dougan E. K."/>
            <person name="Thang M."/>
            <person name="Chan C."/>
        </authorList>
    </citation>
    <scope>NUCLEOTIDE SEQUENCE [LARGE SCALE GENOMIC DNA]</scope>
</reference>